<evidence type="ECO:0000256" key="1">
    <source>
        <dbReference type="SAM" id="MobiDB-lite"/>
    </source>
</evidence>
<comment type="caution">
    <text evidence="2">The sequence shown here is derived from an EMBL/GenBank/DDBJ whole genome shotgun (WGS) entry which is preliminary data.</text>
</comment>
<gene>
    <name evidence="2" type="ORF">SDC9_74179</name>
</gene>
<reference evidence="2" key="1">
    <citation type="submission" date="2019-08" db="EMBL/GenBank/DDBJ databases">
        <authorList>
            <person name="Kucharzyk K."/>
            <person name="Murdoch R.W."/>
            <person name="Higgins S."/>
            <person name="Loffler F."/>
        </authorList>
    </citation>
    <scope>NUCLEOTIDE SEQUENCE</scope>
</reference>
<organism evidence="2">
    <name type="scientific">bioreactor metagenome</name>
    <dbReference type="NCBI Taxonomy" id="1076179"/>
    <lineage>
        <taxon>unclassified sequences</taxon>
        <taxon>metagenomes</taxon>
        <taxon>ecological metagenomes</taxon>
    </lineage>
</organism>
<feature type="region of interest" description="Disordered" evidence="1">
    <location>
        <begin position="238"/>
        <end position="264"/>
    </location>
</feature>
<accession>A0A644YGN7</accession>
<dbReference type="EMBL" id="VSSQ01005054">
    <property type="protein sequence ID" value="MPM27666.1"/>
    <property type="molecule type" value="Genomic_DNA"/>
</dbReference>
<name>A0A644YGN7_9ZZZZ</name>
<protein>
    <submittedName>
        <fullName evidence="2">Uncharacterized protein</fullName>
    </submittedName>
</protein>
<sequence>MQRVVARLGEQLIGPDHHHGVMVLDRDSEVTEADVLEQPGLLHRRRDEGLGGRGPVLLHDPLVERAGVDTDPQRHLRIGGGLGDLGDLVVELLDVARVHPDRGTPGLDRLEHVARLEVDVGDDRDLGLLGDDVQYVGVVLARNGDPDDVAAGGGQLGDLLEGPIDVGGLRGGHGLHRDGSVATDLHRAHPQLARDVARSELDRGGCGHSETCCHATRVGHLSEPAPPGACCTRGKEAGTDRIGRSDGPRGARPVFTGRAPMPWSQVEDQPFADADKRAISRAPGMSIAPWSIG</sequence>
<proteinExistence type="predicted"/>
<dbReference type="AlphaFoldDB" id="A0A644YGN7"/>
<feature type="compositionally biased region" description="Basic and acidic residues" evidence="1">
    <location>
        <begin position="238"/>
        <end position="249"/>
    </location>
</feature>
<evidence type="ECO:0000313" key="2">
    <source>
        <dbReference type="EMBL" id="MPM27666.1"/>
    </source>
</evidence>